<dbReference type="EMBL" id="LR796196">
    <property type="protein sequence ID" value="CAB4126497.1"/>
    <property type="molecule type" value="Genomic_DNA"/>
</dbReference>
<gene>
    <name evidence="1" type="ORF">UFOVP74_51</name>
</gene>
<organism evidence="1">
    <name type="scientific">uncultured Caudovirales phage</name>
    <dbReference type="NCBI Taxonomy" id="2100421"/>
    <lineage>
        <taxon>Viruses</taxon>
        <taxon>Duplodnaviria</taxon>
        <taxon>Heunggongvirae</taxon>
        <taxon>Uroviricota</taxon>
        <taxon>Caudoviricetes</taxon>
        <taxon>Peduoviridae</taxon>
        <taxon>Maltschvirus</taxon>
        <taxon>Maltschvirus maltsch</taxon>
    </lineage>
</organism>
<accession>A0A6J5KZL5</accession>
<name>A0A6J5KZL5_9CAUD</name>
<protein>
    <submittedName>
        <fullName evidence="1">Uncharacterized protein</fullName>
    </submittedName>
</protein>
<evidence type="ECO:0000313" key="1">
    <source>
        <dbReference type="EMBL" id="CAB4126497.1"/>
    </source>
</evidence>
<reference evidence="1" key="1">
    <citation type="submission" date="2020-04" db="EMBL/GenBank/DDBJ databases">
        <authorList>
            <person name="Chiriac C."/>
            <person name="Salcher M."/>
            <person name="Ghai R."/>
            <person name="Kavagutti S V."/>
        </authorList>
    </citation>
    <scope>NUCLEOTIDE SEQUENCE</scope>
</reference>
<proteinExistence type="predicted"/>
<sequence>MNELNNAQLPGMFAAYSGNVAQYTIESYTHKGKVFGANEGYVYWHNGIENTVVPYDYKPIMQLTPLSAITDEDALLIARLAVGEGANVEYRFTINDVKKYGFESTMHEDIKVIGVEYYCKHPEVLKWEPIYLVQIDTAEFDVINGFYSADDGYEDGVPENMVEIIDFLRSKGYDCGYLHITSLIAAGYAVDKTKQI</sequence>